<feature type="compositionally biased region" description="Polar residues" evidence="1">
    <location>
        <begin position="46"/>
        <end position="55"/>
    </location>
</feature>
<dbReference type="EMBL" id="BGZK01000127">
    <property type="protein sequence ID" value="GBP21283.1"/>
    <property type="molecule type" value="Genomic_DNA"/>
</dbReference>
<organism evidence="2 3">
    <name type="scientific">Eumeta variegata</name>
    <name type="common">Bagworm moth</name>
    <name type="synonym">Eumeta japonica</name>
    <dbReference type="NCBI Taxonomy" id="151549"/>
    <lineage>
        <taxon>Eukaryota</taxon>
        <taxon>Metazoa</taxon>
        <taxon>Ecdysozoa</taxon>
        <taxon>Arthropoda</taxon>
        <taxon>Hexapoda</taxon>
        <taxon>Insecta</taxon>
        <taxon>Pterygota</taxon>
        <taxon>Neoptera</taxon>
        <taxon>Endopterygota</taxon>
        <taxon>Lepidoptera</taxon>
        <taxon>Glossata</taxon>
        <taxon>Ditrysia</taxon>
        <taxon>Tineoidea</taxon>
        <taxon>Psychidae</taxon>
        <taxon>Oiketicinae</taxon>
        <taxon>Eumeta</taxon>
    </lineage>
</organism>
<protein>
    <submittedName>
        <fullName evidence="2">Uncharacterized protein</fullName>
    </submittedName>
</protein>
<reference evidence="2 3" key="1">
    <citation type="journal article" date="2019" name="Commun. Biol.">
        <title>The bagworm genome reveals a unique fibroin gene that provides high tensile strength.</title>
        <authorList>
            <person name="Kono N."/>
            <person name="Nakamura H."/>
            <person name="Ohtoshi R."/>
            <person name="Tomita M."/>
            <person name="Numata K."/>
            <person name="Arakawa K."/>
        </authorList>
    </citation>
    <scope>NUCLEOTIDE SEQUENCE [LARGE SCALE GENOMIC DNA]</scope>
</reference>
<feature type="region of interest" description="Disordered" evidence="1">
    <location>
        <begin position="45"/>
        <end position="67"/>
    </location>
</feature>
<proteinExistence type="predicted"/>
<comment type="caution">
    <text evidence="2">The sequence shown here is derived from an EMBL/GenBank/DDBJ whole genome shotgun (WGS) entry which is preliminary data.</text>
</comment>
<dbReference type="Proteomes" id="UP000299102">
    <property type="component" value="Unassembled WGS sequence"/>
</dbReference>
<evidence type="ECO:0000256" key="1">
    <source>
        <dbReference type="SAM" id="MobiDB-lite"/>
    </source>
</evidence>
<name>A0A4C1U4G8_EUMVA</name>
<dbReference type="AlphaFoldDB" id="A0A4C1U4G8"/>
<gene>
    <name evidence="2" type="ORF">EVAR_11678_1</name>
</gene>
<accession>A0A4C1U4G8</accession>
<evidence type="ECO:0000313" key="2">
    <source>
        <dbReference type="EMBL" id="GBP21283.1"/>
    </source>
</evidence>
<keyword evidence="3" id="KW-1185">Reference proteome</keyword>
<evidence type="ECO:0000313" key="3">
    <source>
        <dbReference type="Proteomes" id="UP000299102"/>
    </source>
</evidence>
<sequence>MADYTLVEPISAADERFPIEDLASRCEYPDTALIKPITAEKERLSSFFSGSASTPRQEEGGSGEPND</sequence>